<evidence type="ECO:0000256" key="10">
    <source>
        <dbReference type="RuleBase" id="RU361115"/>
    </source>
</evidence>
<evidence type="ECO:0000256" key="5">
    <source>
        <dbReference type="ARBA" id="ARBA00022832"/>
    </source>
</evidence>
<feature type="transmembrane region" description="Helical" evidence="10">
    <location>
        <begin position="51"/>
        <end position="70"/>
    </location>
</feature>
<dbReference type="GO" id="GO:0034626">
    <property type="term" value="P:fatty acid elongation, polyunsaturated fatty acid"/>
    <property type="evidence" value="ECO:0007669"/>
    <property type="project" value="TreeGrafter"/>
</dbReference>
<dbReference type="PANTHER" id="PTHR11157:SF68">
    <property type="entry name" value="ELONGATION OF VERY LONG CHAIN FATTY ACIDS PROTEIN 3"/>
    <property type="match status" value="1"/>
</dbReference>
<protein>
    <recommendedName>
        <fullName evidence="10">Elongation of very long chain fatty acids protein</fullName>
        <ecNumber evidence="10">2.3.1.199</ecNumber>
    </recommendedName>
    <alternativeName>
        <fullName evidence="10">Very-long-chain 3-oxoacyl-CoA synthase</fullName>
    </alternativeName>
</protein>
<keyword evidence="5 10" id="KW-0276">Fatty acid metabolism</keyword>
<evidence type="ECO:0000256" key="7">
    <source>
        <dbReference type="ARBA" id="ARBA00023098"/>
    </source>
</evidence>
<dbReference type="OrthoDB" id="10259681at2759"/>
<sequence>MEQSFNEHEAIRWTQENWYKTFPLSIAYMILIFGVQYFMKERRGYKLRTPLTLWSLGLAMFSAIGAHRTWKHMISILTTTGFKRSVCNQAFYVDPVCKFWVYLFSLSKVLELGDTVFIVLRKQKLIFLHWYHHILTLIYTWYCYKEMLSGGGWFITLNLTIHTIMYSYYTVRAMGFQLPRCLAMAITLSQILQMAIGIIVSTLLIFWMGDGVCLSTWTGISFSLLMYLSYLVLFCNFFSKTYLTNTPKLKGK</sequence>
<feature type="transmembrane region" description="Helical" evidence="10">
    <location>
        <begin position="22"/>
        <end position="39"/>
    </location>
</feature>
<dbReference type="Proteomes" id="UP000198323">
    <property type="component" value="Unassembled WGS sequence"/>
</dbReference>
<reference evidence="11 12" key="1">
    <citation type="submission" date="2016-07" db="EMBL/GenBank/DDBJ databases">
        <title>Disparate Historic Effective Population Sizes Predicted by Modern Levels of Genome Diversity for the Scaled Quail (Callipepla squamata) and the Northern Bobwhite (Colinus virginianus): Inferences from First and Second Generation Draft Genome Assemblies for Sympatric New World Quail.</title>
        <authorList>
            <person name="Oldeschulte D.L."/>
            <person name="Halley Y.A."/>
            <person name="Bhattarai E.K."/>
            <person name="Brashear W.A."/>
            <person name="Hill J."/>
            <person name="Metz R.P."/>
            <person name="Johnson C.D."/>
            <person name="Rollins D."/>
            <person name="Peterson M.J."/>
            <person name="Bickhart D.M."/>
            <person name="Decker J.E."/>
            <person name="Seabury C.M."/>
        </authorList>
    </citation>
    <scope>NUCLEOTIDE SEQUENCE [LARGE SCALE GENOMIC DNA]</scope>
    <source>
        <strain evidence="11 12">Texas</strain>
        <tissue evidence="11">Leg muscle</tissue>
    </source>
</reference>
<keyword evidence="8 10" id="KW-0472">Membrane</keyword>
<dbReference type="AlphaFoldDB" id="A0A226MWP0"/>
<name>A0A226MWP0_CALSU</name>
<evidence type="ECO:0000256" key="3">
    <source>
        <dbReference type="ARBA" id="ARBA00022679"/>
    </source>
</evidence>
<dbReference type="EC" id="2.3.1.199" evidence="10"/>
<evidence type="ECO:0000256" key="8">
    <source>
        <dbReference type="ARBA" id="ARBA00023136"/>
    </source>
</evidence>
<dbReference type="STRING" id="9009.A0A226MWP0"/>
<keyword evidence="2 10" id="KW-0444">Lipid biosynthesis</keyword>
<proteinExistence type="inferred from homology"/>
<comment type="subcellular location">
    <subcellularLocation>
        <location evidence="1">Membrane</location>
        <topology evidence="1">Multi-pass membrane protein</topology>
    </subcellularLocation>
</comment>
<feature type="transmembrane region" description="Helical" evidence="10">
    <location>
        <begin position="181"/>
        <end position="208"/>
    </location>
</feature>
<keyword evidence="6 10" id="KW-1133">Transmembrane helix</keyword>
<dbReference type="Pfam" id="PF01151">
    <property type="entry name" value="ELO"/>
    <property type="match status" value="1"/>
</dbReference>
<dbReference type="InterPro" id="IPR002076">
    <property type="entry name" value="ELO_fam"/>
</dbReference>
<keyword evidence="4 10" id="KW-0812">Transmembrane</keyword>
<organism evidence="11 12">
    <name type="scientific">Callipepla squamata</name>
    <name type="common">Scaled quail</name>
    <dbReference type="NCBI Taxonomy" id="9009"/>
    <lineage>
        <taxon>Eukaryota</taxon>
        <taxon>Metazoa</taxon>
        <taxon>Chordata</taxon>
        <taxon>Craniata</taxon>
        <taxon>Vertebrata</taxon>
        <taxon>Euteleostomi</taxon>
        <taxon>Archelosauria</taxon>
        <taxon>Archosauria</taxon>
        <taxon>Dinosauria</taxon>
        <taxon>Saurischia</taxon>
        <taxon>Theropoda</taxon>
        <taxon>Coelurosauria</taxon>
        <taxon>Aves</taxon>
        <taxon>Neognathae</taxon>
        <taxon>Galloanserae</taxon>
        <taxon>Galliformes</taxon>
        <taxon>Odontophoridae</taxon>
        <taxon>Callipepla</taxon>
    </lineage>
</organism>
<dbReference type="GO" id="GO:0042761">
    <property type="term" value="P:very long-chain fatty acid biosynthetic process"/>
    <property type="evidence" value="ECO:0007669"/>
    <property type="project" value="TreeGrafter"/>
</dbReference>
<feature type="transmembrane region" description="Helical" evidence="10">
    <location>
        <begin position="150"/>
        <end position="169"/>
    </location>
</feature>
<evidence type="ECO:0000256" key="4">
    <source>
        <dbReference type="ARBA" id="ARBA00022692"/>
    </source>
</evidence>
<dbReference type="GO" id="GO:0019367">
    <property type="term" value="P:fatty acid elongation, saturated fatty acid"/>
    <property type="evidence" value="ECO:0007669"/>
    <property type="project" value="TreeGrafter"/>
</dbReference>
<evidence type="ECO:0000256" key="6">
    <source>
        <dbReference type="ARBA" id="ARBA00022989"/>
    </source>
</evidence>
<keyword evidence="3 10" id="KW-0808">Transferase</keyword>
<dbReference type="PANTHER" id="PTHR11157">
    <property type="entry name" value="FATTY ACID ACYL TRANSFERASE-RELATED"/>
    <property type="match status" value="1"/>
</dbReference>
<comment type="catalytic activity">
    <reaction evidence="10">
        <text>a very-long-chain acyl-CoA + malonyl-CoA + H(+) = a very-long-chain 3-oxoacyl-CoA + CO2 + CoA</text>
        <dbReference type="Rhea" id="RHEA:32727"/>
        <dbReference type="ChEBI" id="CHEBI:15378"/>
        <dbReference type="ChEBI" id="CHEBI:16526"/>
        <dbReference type="ChEBI" id="CHEBI:57287"/>
        <dbReference type="ChEBI" id="CHEBI:57384"/>
        <dbReference type="ChEBI" id="CHEBI:90725"/>
        <dbReference type="ChEBI" id="CHEBI:90736"/>
        <dbReference type="EC" id="2.3.1.199"/>
    </reaction>
</comment>
<feature type="transmembrane region" description="Helical" evidence="10">
    <location>
        <begin position="220"/>
        <end position="243"/>
    </location>
</feature>
<dbReference type="InterPro" id="IPR030457">
    <property type="entry name" value="ELO_CS"/>
</dbReference>
<keyword evidence="7 10" id="KW-0443">Lipid metabolism</keyword>
<dbReference type="GO" id="GO:0005789">
    <property type="term" value="C:endoplasmic reticulum membrane"/>
    <property type="evidence" value="ECO:0007669"/>
    <property type="project" value="TreeGrafter"/>
</dbReference>
<evidence type="ECO:0000256" key="9">
    <source>
        <dbReference type="ARBA" id="ARBA00023160"/>
    </source>
</evidence>
<evidence type="ECO:0000256" key="1">
    <source>
        <dbReference type="ARBA" id="ARBA00004141"/>
    </source>
</evidence>
<keyword evidence="9 10" id="KW-0275">Fatty acid biosynthesis</keyword>
<comment type="caution">
    <text evidence="11">The sequence shown here is derived from an EMBL/GenBank/DDBJ whole genome shotgun (WGS) entry which is preliminary data.</text>
</comment>
<gene>
    <name evidence="11" type="ORF">ASZ78_001875</name>
</gene>
<evidence type="ECO:0000313" key="11">
    <source>
        <dbReference type="EMBL" id="OXB59753.1"/>
    </source>
</evidence>
<dbReference type="EMBL" id="MCFN01000374">
    <property type="protein sequence ID" value="OXB59753.1"/>
    <property type="molecule type" value="Genomic_DNA"/>
</dbReference>
<dbReference type="PROSITE" id="PS01188">
    <property type="entry name" value="ELO"/>
    <property type="match status" value="1"/>
</dbReference>
<comment type="similarity">
    <text evidence="10">Belongs to the ELO family.</text>
</comment>
<evidence type="ECO:0000256" key="2">
    <source>
        <dbReference type="ARBA" id="ARBA00022516"/>
    </source>
</evidence>
<accession>A0A226MWP0</accession>
<keyword evidence="12" id="KW-1185">Reference proteome</keyword>
<dbReference type="GO" id="GO:0034625">
    <property type="term" value="P:fatty acid elongation, monounsaturated fatty acid"/>
    <property type="evidence" value="ECO:0007669"/>
    <property type="project" value="TreeGrafter"/>
</dbReference>
<evidence type="ECO:0000313" key="12">
    <source>
        <dbReference type="Proteomes" id="UP000198323"/>
    </source>
</evidence>
<dbReference type="GO" id="GO:0030148">
    <property type="term" value="P:sphingolipid biosynthetic process"/>
    <property type="evidence" value="ECO:0007669"/>
    <property type="project" value="TreeGrafter"/>
</dbReference>
<dbReference type="GO" id="GO:0009922">
    <property type="term" value="F:fatty acid elongase activity"/>
    <property type="evidence" value="ECO:0007669"/>
    <property type="project" value="UniProtKB-EC"/>
</dbReference>
<feature type="transmembrane region" description="Helical" evidence="10">
    <location>
        <begin position="127"/>
        <end position="144"/>
    </location>
</feature>